<evidence type="ECO:0000313" key="1">
    <source>
        <dbReference type="EMBL" id="CAL1396700.1"/>
    </source>
</evidence>
<name>A0AAV2FGF0_9ROSI</name>
<keyword evidence="2" id="KW-1185">Reference proteome</keyword>
<evidence type="ECO:0000313" key="2">
    <source>
        <dbReference type="Proteomes" id="UP001497516"/>
    </source>
</evidence>
<proteinExistence type="predicted"/>
<organism evidence="1 2">
    <name type="scientific">Linum trigynum</name>
    <dbReference type="NCBI Taxonomy" id="586398"/>
    <lineage>
        <taxon>Eukaryota</taxon>
        <taxon>Viridiplantae</taxon>
        <taxon>Streptophyta</taxon>
        <taxon>Embryophyta</taxon>
        <taxon>Tracheophyta</taxon>
        <taxon>Spermatophyta</taxon>
        <taxon>Magnoliopsida</taxon>
        <taxon>eudicotyledons</taxon>
        <taxon>Gunneridae</taxon>
        <taxon>Pentapetalae</taxon>
        <taxon>rosids</taxon>
        <taxon>fabids</taxon>
        <taxon>Malpighiales</taxon>
        <taxon>Linaceae</taxon>
        <taxon>Linum</taxon>
    </lineage>
</organism>
<gene>
    <name evidence="1" type="ORF">LTRI10_LOCUS38785</name>
</gene>
<sequence length="73" mass="8357">MKTTPYASAVGSLLYAVVCTRPDIAYAVVSRFLANPDCKWILHYLRKSCLCFGNEKLELMGYTDVVCCRRQRF</sequence>
<dbReference type="Proteomes" id="UP001497516">
    <property type="component" value="Chromosome 6"/>
</dbReference>
<dbReference type="AlphaFoldDB" id="A0AAV2FGF0"/>
<accession>A0AAV2FGF0</accession>
<dbReference type="EMBL" id="OZ034819">
    <property type="protein sequence ID" value="CAL1396700.1"/>
    <property type="molecule type" value="Genomic_DNA"/>
</dbReference>
<protein>
    <submittedName>
        <fullName evidence="1">Uncharacterized protein</fullName>
    </submittedName>
</protein>
<reference evidence="1 2" key="1">
    <citation type="submission" date="2024-04" db="EMBL/GenBank/DDBJ databases">
        <authorList>
            <person name="Fracassetti M."/>
        </authorList>
    </citation>
    <scope>NUCLEOTIDE SEQUENCE [LARGE SCALE GENOMIC DNA]</scope>
</reference>